<evidence type="ECO:0000313" key="1">
    <source>
        <dbReference type="EMBL" id="MFC6037258.1"/>
    </source>
</evidence>
<dbReference type="Proteomes" id="UP001596116">
    <property type="component" value="Unassembled WGS sequence"/>
</dbReference>
<protein>
    <submittedName>
        <fullName evidence="1">Uncharacterized protein</fullName>
    </submittedName>
</protein>
<comment type="caution">
    <text evidence="1">The sequence shown here is derived from an EMBL/GenBank/DDBJ whole genome shotgun (WGS) entry which is preliminary data.</text>
</comment>
<gene>
    <name evidence="1" type="ORF">ACFMB1_17000</name>
</gene>
<sequence length="96" mass="10582">MTAPNVGSKAHPSQFDCYDDLAEDEPYFVIRAGDSLPGALIVLHSWFAAAPCRAHVISDPPGIARDKRKQLLHRKLTPLAHAAPFQAHSHLHRRAV</sequence>
<reference evidence="1 2" key="1">
    <citation type="submission" date="2024-09" db="EMBL/GenBank/DDBJ databases">
        <authorList>
            <person name="Zhang Z.-H."/>
        </authorList>
    </citation>
    <scope>NUCLEOTIDE SEQUENCE [LARGE SCALE GENOMIC DNA]</scope>
    <source>
        <strain evidence="1 2">HHTR114</strain>
    </source>
</reference>
<organism evidence="1 2">
    <name type="scientific">Hyphococcus aureus</name>
    <dbReference type="NCBI Taxonomy" id="2666033"/>
    <lineage>
        <taxon>Bacteria</taxon>
        <taxon>Pseudomonadati</taxon>
        <taxon>Pseudomonadota</taxon>
        <taxon>Alphaproteobacteria</taxon>
        <taxon>Parvularculales</taxon>
        <taxon>Parvularculaceae</taxon>
        <taxon>Hyphococcus</taxon>
    </lineage>
</organism>
<dbReference type="RefSeq" id="WP_379881365.1">
    <property type="nucleotide sequence ID" value="NZ_JBHPON010000003.1"/>
</dbReference>
<dbReference type="EMBL" id="JBHPON010000003">
    <property type="protein sequence ID" value="MFC6037258.1"/>
    <property type="molecule type" value="Genomic_DNA"/>
</dbReference>
<evidence type="ECO:0000313" key="2">
    <source>
        <dbReference type="Proteomes" id="UP001596116"/>
    </source>
</evidence>
<proteinExistence type="predicted"/>
<keyword evidence="2" id="KW-1185">Reference proteome</keyword>
<name>A0ABW1KYU8_9PROT</name>
<accession>A0ABW1KYU8</accession>